<feature type="domain" description="NACHT" evidence="4">
    <location>
        <begin position="390"/>
        <end position="521"/>
    </location>
</feature>
<dbReference type="Proteomes" id="UP000316123">
    <property type="component" value="Unassembled WGS sequence"/>
</dbReference>
<comment type="caution">
    <text evidence="5">The sequence shown here is derived from an EMBL/GenBank/DDBJ whole genome shotgun (WGS) entry which is preliminary data.</text>
</comment>
<dbReference type="OrthoDB" id="135105at2"/>
<protein>
    <submittedName>
        <fullName evidence="5">NACHT domain-containing protein</fullName>
    </submittedName>
</protein>
<dbReference type="PROSITE" id="PS50837">
    <property type="entry name" value="NACHT"/>
    <property type="match status" value="1"/>
</dbReference>
<evidence type="ECO:0000256" key="2">
    <source>
        <dbReference type="ARBA" id="ARBA00022990"/>
    </source>
</evidence>
<gene>
    <name evidence="5" type="ORF">FIV41_21590</name>
</gene>
<organism evidence="5 6">
    <name type="scientific">Pseudomonas marginalis</name>
    <name type="common">Pseudomonas panacis</name>
    <dbReference type="NCBI Taxonomy" id="298"/>
    <lineage>
        <taxon>Bacteria</taxon>
        <taxon>Pseudomonadati</taxon>
        <taxon>Pseudomonadota</taxon>
        <taxon>Gammaproteobacteria</taxon>
        <taxon>Pseudomonadales</taxon>
        <taxon>Pseudomonadaceae</taxon>
        <taxon>Pseudomonas</taxon>
    </lineage>
</organism>
<keyword evidence="2" id="KW-0007">Acetylation</keyword>
<dbReference type="PANTHER" id="PTHR28623">
    <property type="entry name" value="PROTEIN FAM118B"/>
    <property type="match status" value="1"/>
</dbReference>
<sequence>MIATSSILNGIRDSISKGELVVVVGTGCSISLTNNGYRSLSWTGLVESGFSFAGQKGKVTSEQIGFWSNQLSSSDLDDILCAAEFVGRKLGAPNGDLYARWLNESFEGVKPENKEMLEALKHITSLGIPICTLNYDSLLEAATGLPSIVLNDARKASAWIRGEEKGILHLHGHWQKPDTCVLGVRDYAKTIDDSTRDLFQRHLSAFKRLLFIGCGDTFADPNFSTLIGWLRGTMGGATLQHYALVGEGQVSARHSDPTWQGFVDPLSYGTSYTDLPKFIQGNLYLDPALKAPRGAALSKATRKDKNSKLLDNYREFLIRDCGQMTIEGVRADMDTAQRRFDLERLFVPLDLLPCPPDISVDDPDRLKKLTIWKRKNKDAQAFGKIFAKTKGLALLALPGGGKSLLLKRLAVAYCSPERRLNSDDSLPDLDLMPVLIRCREWREHITLPIATLLKSLPDITGQPNLEGVNVALSSLFKQGKVLLLVDGLDEIHDDADRTVFVENLRNFLDQFPKTKLVVTSREAGFNLVAPYLANFCEQWRVASLSTSAIHLLCSHWHKLMVGSAPEAVQEADALGKLLTTNVALKRLAENPLLLTMLLVVKHGAGRLPPDRVSLYSRAVEVLLDTWNIKGHDALNTKEAIPQLSYIAYELMQAGQQTATERELLNLLEKARKDVPQISRYAKDTPYEFLKRVELRSSLLLEAGHQVEGGRAVPFYQFRHLTFQEYLAALAIIEGNYSAYDIKASIVKPLNNKLGSDEWKEVVPMAAVLAGKQGELIIKALVKKGLALKKKNDEGKAFEGQQEWLSHPFVLPGVIARLVQSLIEEAQAEPRTLSEALKLVAYFARGGQSNIDWKTLCRGPYASELISQAWMLYEPMSLPENTWIRNSYACFSAYRKTTSYWISDTGQEEILGLLEDVAHENICLGLMTCVGILWNGKSNEGDFSIVNTILFRKIESLLFSECRAIAHVALWVWSLDRHKNGAVQVPSIDILNLLLAGFLCRKNEDESDLSAFALDTCFGLRRDYWQPLLSDDQIATFNTVPKIKSNERLVKISSAVVVIAFHVKGIMPDSEISAQIALLRERHKRLGVDRNLDALDRSLSQIQPYGVDYLAKIAAGNESDDEENEGLSAELYIDESDSSEHVVDVD</sequence>
<dbReference type="SUPFAM" id="SSF52540">
    <property type="entry name" value="P-loop containing nucleoside triphosphate hydrolases"/>
    <property type="match status" value="1"/>
</dbReference>
<evidence type="ECO:0000256" key="1">
    <source>
        <dbReference type="ARBA" id="ARBA00022553"/>
    </source>
</evidence>
<evidence type="ECO:0000313" key="5">
    <source>
        <dbReference type="EMBL" id="TWR55185.1"/>
    </source>
</evidence>
<dbReference type="AlphaFoldDB" id="A0A9X9BP64"/>
<keyword evidence="1" id="KW-0597">Phosphoprotein</keyword>
<dbReference type="EMBL" id="VFEQ01000016">
    <property type="protein sequence ID" value="TWR55185.1"/>
    <property type="molecule type" value="Genomic_DNA"/>
</dbReference>
<feature type="region of interest" description="Disordered" evidence="3">
    <location>
        <begin position="1115"/>
        <end position="1145"/>
    </location>
</feature>
<dbReference type="InterPro" id="IPR007111">
    <property type="entry name" value="NACHT_NTPase"/>
</dbReference>
<dbReference type="Pfam" id="PF05729">
    <property type="entry name" value="NACHT"/>
    <property type="match status" value="1"/>
</dbReference>
<name>A0A9X9BP64_PSEMA</name>
<proteinExistence type="predicted"/>
<dbReference type="Pfam" id="PF13289">
    <property type="entry name" value="SIR2_2"/>
    <property type="match status" value="1"/>
</dbReference>
<dbReference type="InterPro" id="IPR027417">
    <property type="entry name" value="P-loop_NTPase"/>
</dbReference>
<dbReference type="Gene3D" id="3.40.50.300">
    <property type="entry name" value="P-loop containing nucleotide triphosphate hydrolases"/>
    <property type="match status" value="1"/>
</dbReference>
<reference evidence="5 6" key="1">
    <citation type="submission" date="2019-06" db="EMBL/GenBank/DDBJ databases">
        <title>Pseudomonas bimorpha sp. nov. isolated from bovine raw milk and skim milk concentrate.</title>
        <authorList>
            <person name="Hofmann K."/>
            <person name="Huptas C."/>
            <person name="Doll E."/>
            <person name="Scherer S."/>
            <person name="Wenning M."/>
        </authorList>
    </citation>
    <scope>NUCLEOTIDE SEQUENCE [LARGE SCALE GENOMIC DNA]</scope>
    <source>
        <strain evidence="5 6">DSM 13124</strain>
    </source>
</reference>
<evidence type="ECO:0000259" key="4">
    <source>
        <dbReference type="PROSITE" id="PS50837"/>
    </source>
</evidence>
<accession>A0A9X9BP64</accession>
<evidence type="ECO:0000256" key="3">
    <source>
        <dbReference type="SAM" id="MobiDB-lite"/>
    </source>
</evidence>
<dbReference type="InterPro" id="IPR038916">
    <property type="entry name" value="FAM118"/>
</dbReference>
<dbReference type="PANTHER" id="PTHR28623:SF2">
    <property type="entry name" value="PROTEIN FAM118A"/>
    <property type="match status" value="1"/>
</dbReference>
<evidence type="ECO:0000313" key="6">
    <source>
        <dbReference type="Proteomes" id="UP000316123"/>
    </source>
</evidence>
<dbReference type="RefSeq" id="WP_083381412.1">
    <property type="nucleotide sequence ID" value="NZ_FNSU01000004.1"/>
</dbReference>